<dbReference type="InterPro" id="IPR029636">
    <property type="entry name" value="Csf1"/>
</dbReference>
<dbReference type="RefSeq" id="XP_043142741.1">
    <property type="nucleotide sequence ID" value="XM_043286806.1"/>
</dbReference>
<keyword evidence="2" id="KW-0472">Membrane</keyword>
<evidence type="ECO:0000313" key="5">
    <source>
        <dbReference type="EMBL" id="GIC85475.1"/>
    </source>
</evidence>
<feature type="compositionally biased region" description="Polar residues" evidence="1">
    <location>
        <begin position="126"/>
        <end position="137"/>
    </location>
</feature>
<gene>
    <name evidence="5" type="ORF">Aud_001306</name>
</gene>
<feature type="compositionally biased region" description="Basic residues" evidence="1">
    <location>
        <begin position="556"/>
        <end position="567"/>
    </location>
</feature>
<dbReference type="GO" id="GO:0006113">
    <property type="term" value="P:fermentation"/>
    <property type="evidence" value="ECO:0007669"/>
    <property type="project" value="InterPro"/>
</dbReference>
<feature type="region of interest" description="Disordered" evidence="1">
    <location>
        <begin position="185"/>
        <end position="234"/>
    </location>
</feature>
<name>A0A8E0QJI5_9EURO</name>
<feature type="compositionally biased region" description="Basic and acidic residues" evidence="1">
    <location>
        <begin position="206"/>
        <end position="216"/>
    </location>
</feature>
<reference evidence="5" key="2">
    <citation type="submission" date="2021-01" db="EMBL/GenBank/DDBJ databases">
        <title>Pan-genome distribution and transcriptional activeness of fungal secondary metabolism genes in Aspergillus section Fumigati.</title>
        <authorList>
            <person name="Takahashi H."/>
            <person name="Umemura M."/>
            <person name="Ninomiya A."/>
            <person name="Kusuya Y."/>
            <person name="Urayama S."/>
            <person name="Shimizu M."/>
            <person name="Watanabe A."/>
            <person name="Kamei K."/>
            <person name="Yaguchi T."/>
            <person name="Hagiwara D."/>
        </authorList>
    </citation>
    <scope>NUCLEOTIDE SEQUENCE</scope>
    <source>
        <strain evidence="5">IFM 46973</strain>
    </source>
</reference>
<evidence type="ECO:0008006" key="7">
    <source>
        <dbReference type="Google" id="ProtNLM"/>
    </source>
</evidence>
<feature type="domain" description="Csf1 C-terminal region" evidence="4">
    <location>
        <begin position="2454"/>
        <end position="3189"/>
    </location>
</feature>
<feature type="region of interest" description="Disordered" evidence="1">
    <location>
        <begin position="120"/>
        <end position="153"/>
    </location>
</feature>
<evidence type="ECO:0000256" key="1">
    <source>
        <dbReference type="SAM" id="MobiDB-lite"/>
    </source>
</evidence>
<keyword evidence="2" id="KW-0812">Transmembrane</keyword>
<feature type="region of interest" description="Disordered" evidence="1">
    <location>
        <begin position="3093"/>
        <end position="3112"/>
    </location>
</feature>
<dbReference type="InterPro" id="IPR056779">
    <property type="entry name" value="Csf1_C"/>
</dbReference>
<proteinExistence type="predicted"/>
<feature type="region of interest" description="Disordered" evidence="1">
    <location>
        <begin position="555"/>
        <end position="579"/>
    </location>
</feature>
<comment type="caution">
    <text evidence="5">The sequence shown here is derived from an EMBL/GenBank/DDBJ whole genome shotgun (WGS) entry which is preliminary data.</text>
</comment>
<dbReference type="PANTHER" id="PTHR32085">
    <property type="entry name" value="PROTEIN CSF1"/>
    <property type="match status" value="1"/>
</dbReference>
<dbReference type="GeneID" id="66988782"/>
<feature type="compositionally biased region" description="Basic residues" evidence="1">
    <location>
        <begin position="1216"/>
        <end position="1228"/>
    </location>
</feature>
<feature type="domain" description="Csf1 N-terminal" evidence="3">
    <location>
        <begin position="875"/>
        <end position="1180"/>
    </location>
</feature>
<dbReference type="GO" id="GO:0016020">
    <property type="term" value="C:membrane"/>
    <property type="evidence" value="ECO:0007669"/>
    <property type="project" value="InterPro"/>
</dbReference>
<accession>A0A8E0QJI5</accession>
<dbReference type="EMBL" id="BBXM02000001">
    <property type="protein sequence ID" value="GIC85475.1"/>
    <property type="molecule type" value="Genomic_DNA"/>
</dbReference>
<evidence type="ECO:0000313" key="6">
    <source>
        <dbReference type="Proteomes" id="UP000036893"/>
    </source>
</evidence>
<dbReference type="Proteomes" id="UP000036893">
    <property type="component" value="Unassembled WGS sequence"/>
</dbReference>
<dbReference type="Pfam" id="PF21678">
    <property type="entry name" value="Csf1_N"/>
    <property type="match status" value="2"/>
</dbReference>
<organism evidence="5 6">
    <name type="scientific">Aspergillus udagawae</name>
    <dbReference type="NCBI Taxonomy" id="91492"/>
    <lineage>
        <taxon>Eukaryota</taxon>
        <taxon>Fungi</taxon>
        <taxon>Dikarya</taxon>
        <taxon>Ascomycota</taxon>
        <taxon>Pezizomycotina</taxon>
        <taxon>Eurotiomycetes</taxon>
        <taxon>Eurotiomycetidae</taxon>
        <taxon>Eurotiales</taxon>
        <taxon>Aspergillaceae</taxon>
        <taxon>Aspergillus</taxon>
        <taxon>Aspergillus subgen. Fumigati</taxon>
    </lineage>
</organism>
<evidence type="ECO:0000259" key="4">
    <source>
        <dbReference type="Pfam" id="PF25038"/>
    </source>
</evidence>
<feature type="compositionally biased region" description="Polar residues" evidence="1">
    <location>
        <begin position="1189"/>
        <end position="1199"/>
    </location>
</feature>
<feature type="region of interest" description="Disordered" evidence="1">
    <location>
        <begin position="1189"/>
        <end position="1242"/>
    </location>
</feature>
<feature type="compositionally biased region" description="Basic and acidic residues" evidence="1">
    <location>
        <begin position="1229"/>
        <end position="1242"/>
    </location>
</feature>
<feature type="transmembrane region" description="Helical" evidence="2">
    <location>
        <begin position="20"/>
        <end position="42"/>
    </location>
</feature>
<feature type="region of interest" description="Disordered" evidence="1">
    <location>
        <begin position="318"/>
        <end position="339"/>
    </location>
</feature>
<feature type="domain" description="Csf1 N-terminal" evidence="3">
    <location>
        <begin position="34"/>
        <end position="864"/>
    </location>
</feature>
<evidence type="ECO:0000259" key="3">
    <source>
        <dbReference type="Pfam" id="PF21678"/>
    </source>
</evidence>
<feature type="compositionally biased region" description="Low complexity" evidence="1">
    <location>
        <begin position="1200"/>
        <end position="1215"/>
    </location>
</feature>
<dbReference type="PANTHER" id="PTHR32085:SF3">
    <property type="entry name" value="PROTEIN CSF1"/>
    <property type="match status" value="1"/>
</dbReference>
<protein>
    <recommendedName>
        <fullName evidence="7">Protein CSF1</fullName>
    </recommendedName>
</protein>
<evidence type="ECO:0000256" key="2">
    <source>
        <dbReference type="SAM" id="Phobius"/>
    </source>
</evidence>
<sequence length="3190" mass="357689">MASASTSLTTLSLTPDPSFNWFFLLELIVSCILVLFFLLYFNRLFATLLSYAIRAYTWHYYRAYVDIHALQISLLGGRIFWKGIRYHGVNETIFVHGGFITWHYWKRTVRSTDLSLLSSRNERTPAGSQRPDTQSSDKASRDNGEGEQGGQIGAENLPCRITIQFYGLEWFIYNRTPAYDSILAGFGQPIDGDDPTAPPGPTKPQETGRDSSEPQLKETNQVNGTKRRESQNVAEPVREIGESLSRLLRLLPLKIACDKGAIVIGNENTRSVLTTTFDSGTGLIEACNAGPYDLYRQVFSFQINHPVIQMRPNPDYKQSQLAAADGLSSKNEDKTGRQRKRDTIFNYQFQKRRAWHSIRDLIPYFQTSVESFHNHNKNINVPRHQTGSRNDARWVGLSRYLDHSTQDDHEEWHSVEYGRFSTLVDSPSMAISYYWDVPGCVVPHQDPRKTSTTAASSDINSASPPEWGIDIKLDGGTINYGPWADRERVGLQNVFFPNTYRSSQSPEPLTPGDLRRNTVFKMRLEMSQETMLRIPTREPSKDWLWKGRADAIRGAPKLKKQQKRRQSRPAEGDKSNLGPDIRPFGWLSLRVAGDSTVTYTMDMVASTTSGFNNLLDLDLRDSRLSSSVNHALLWQCPRQLVTCNLSNPLSWNSLRTWKFDVESHNMELFLLRDHIFLLTDLVSDWASGPPQEYFTFVPFTYTLNLSFVDFKLFVNVNDLNIISNPSDLDDNRMLVIKGKKLTSDVLIPLTTYKPEQNAVKFNVYLGGGGIDFLSPQWDTLQTFLQDHSIATLDGLSLRGSYNYYLSTAPDLTDTLLLSIDGDSPKLYLYGFLIKSFMTIRENYFGEEMHFKTLEEFQELAYSEERANFHNGINPNRKSNDLDVIVHVAVADACALLPENMYDRLKCVRLTTPSLEVDLRFTNYYMDLQFSISPLKAALEVHRVERPAFISDPQLFLDGVFIHGHRLFGLPPSEPTYVCNWDFEVGQILGECSPEFLGCLAAALQSFDQSFDNEENALPPLAPIALHDVTFLRAKIQPIHISVLSDQAALILSSGPITTKFNDWANASFSKRMSLVVPDLSIAAIDCRDIDPKGSSSPADVSPLALFQTTIKLRMAQRRADIDESRKLQQEHIGLHDQRTQRTPWLMFDWEDLDPSSFRTPNDQLAPPTIAIPSMPEPIIKQSHMLSSSADSLTDFRGQQSSRSFVLPSDSSSVRSGRGRTRRKNRSLRNQHEIGSDRKHEQRIDTDVRDISTYCEAREFPRALHTTTSSESSSAWTMPKFSLHKISLNSSQLPTRRISDGDVSRDGESVAKFDPLFSAFDEERVTHKNFLCELPSGIRGTCSPEFLFLLSSLIEQLQPSHPIEIIDSLQKEVISDIVGYDKSMKHPKQSTSFAIRTPFIVAKMVNASDSPVNDEAEFRDEYSIDISNLRTEFRTRIERQKGDLLAGINKRFTVHAAAQSLTVSVEGGLADVFQERAGFKCLLSDLNFWLVTAPITRSNFQIRAFDTISSTKSVEQLAVLVRRATTMFDTVASYFEHSSSVGSKRLRFLIYSLTQSAGNIPDPAFLTRISHVLRVAPTHLRQHDSWKIISRIRNVYNHLPVHQQRDLVLKCSSDNISIPDNAKATVLSGFDQWRAWDLAHIQKSYVMRKIWDTSEPEPSDTPTAIASSLTVKNFRFSIGPGPKESDFVVEDLSSALSISPQQGLPVVLDKKSKSVIVSQTYCSSVGLHLRWEILDLVDGVLKTMSSVKLESASSAQASNDRPMEDNELQLIFGVDSGSITLDGINAKLAMHSRGLRSSIVRKSNEAEKPEALSVLLSAQMCSAELSSLSKALMAWKISDPYIYSSRITEEKKKELTHDWKIAGSCRKLRYDMKEDPVSLAHTADRVIADEVRYFHRLAKNLGDSRPCTRTVVEKSASNSFHVAMFLDDYRLSFCILPSLTYAIAGKVARMSVMPRTETKIEVDFDLKKNSHTFYSNEGNGRRALSQLEIPPINGRVVVNMPPSGMEVDVDTTIELIQLEASAVRSLLGTLTKPEVSHLVSDLKQNAEVLQLHLEEVLALNKSSRQKEAPSAERGLLYKAHLSMAGTKIHATAPGLNGKEYSADMDLNLGMIRMRLDNGLDQGRPMEFPEFHIDASNIIFDLKKREAVQSRSFCSIAVEAKLQGTSVTREDGEARRAYHLNSKKFDIELFSETAALVVDIASHLQDRIKTLDLSHEVKRLRKLRRRGHAELTAQTPEIPKITISDETIPNDLFRDMYSLDLNNIQIGWNMSTLPRHRSGRRPDDLVFSIKRVDLSNSRTNAAKLRIENMQLQMVPASGDRRKRSLNSALMPELVFNVAYSSNETEILLALQAAGKSLDVRATSDFILPASMIRDSIASASQIIRDADSVLVAKPNVENNKQRSLFGNKRLRSVLVDVDFAGAILSLQSKSTDDQQTLLTASWTGRRRPEARYGQYVQGDAATTATLRAPGVAVKVQFEDNGKDVSALNAELKIDASTNVLYPSLVPVIKQMTAAIKEVMEGHDKPRKPSSAAMLQPQKLMQETPFDTKDAAAILGRCKVNVGVLIRKQEFSLSCQPIARVAATAGFESVYITVNTVQSDEQGRFLALLVAFNSLQASVKHVYSNESTASFDVKSIVMSLMNSKHLSSSKGISAVLRVSPMQVMLNAKQVQDLLLFREIWVPSNEETNSGRTFQPESNEPQAYIVQRYQQVAAAPAFPWNSAVAIEKLEIQLDLGSTLGKAQFAVNDLWLSSRKTSDREQSLSIGFKSTEIESKGRMSGSVELQTLKIRTSIQWPDEKPNVHSVPLIQASISFQQLQAKVSFDYQPFLVANISMFDFLMYNVRGGNGAPKQRLFSILEGDKVQVFCTSLTASQCLALIQGWQRLAQDKQAAYEASLREVERYLRRRTSVFTEKMEPQAKELAKKTKDANAEKAPISLNTGVVVSITDVNLGVFPSSFFDNQIFKLEAHDAQARFYVSLKEGKIHSALGLTLGQLRVALSAVNRPTSTDIEDLLVNEIVSRAIGSRGGTILKVPRLMASMETWQTPGLPQIEYIFRSTFEGKVDVGWNYSRISFIRDMWERHSRALTSRLGKPLQPSAVRITRGPGSEGDGDKQEEKITAVVNVPQSKYTYTALEPPVIETPQLRDMGEATPPLEWIGLQRDKLPNITHQIVIVTLLEIAKEVEDAYAKILGSS</sequence>
<dbReference type="Pfam" id="PF25038">
    <property type="entry name" value="Csf1_C"/>
    <property type="match status" value="1"/>
</dbReference>
<keyword evidence="2" id="KW-1133">Transmembrane helix</keyword>
<reference evidence="5" key="1">
    <citation type="journal article" date="2015" name="Genome Announc.">
        <title>Draft Genome Sequence of the Pathogenic Filamentous Fungus Aspergillus udagawae Strain IFM 46973T.</title>
        <authorList>
            <person name="Kusuya Y."/>
            <person name="Takahashi-Nakaguchi A."/>
            <person name="Takahashi H."/>
            <person name="Yaguchi T."/>
        </authorList>
    </citation>
    <scope>NUCLEOTIDE SEQUENCE</scope>
    <source>
        <strain evidence="5">IFM 46973</strain>
    </source>
</reference>
<dbReference type="InterPro" id="IPR048636">
    <property type="entry name" value="Csf1_N"/>
</dbReference>